<organism evidence="2 3">
    <name type="scientific">Fusarium venenatum</name>
    <dbReference type="NCBI Taxonomy" id="56646"/>
    <lineage>
        <taxon>Eukaryota</taxon>
        <taxon>Fungi</taxon>
        <taxon>Dikarya</taxon>
        <taxon>Ascomycota</taxon>
        <taxon>Pezizomycotina</taxon>
        <taxon>Sordariomycetes</taxon>
        <taxon>Hypocreomycetidae</taxon>
        <taxon>Hypocreales</taxon>
        <taxon>Nectriaceae</taxon>
        <taxon>Fusarium</taxon>
    </lineage>
</organism>
<keyword evidence="1" id="KW-0472">Membrane</keyword>
<accession>A0A2L2U1B6</accession>
<dbReference type="Proteomes" id="UP000245910">
    <property type="component" value="Chromosome I"/>
</dbReference>
<dbReference type="PANTHER" id="PTHR33048">
    <property type="entry name" value="PTH11-LIKE INTEGRAL MEMBRANE PROTEIN (AFU_ORTHOLOGUE AFUA_5G11245)"/>
    <property type="match status" value="1"/>
</dbReference>
<keyword evidence="1" id="KW-1133">Transmembrane helix</keyword>
<evidence type="ECO:0000256" key="1">
    <source>
        <dbReference type="SAM" id="Phobius"/>
    </source>
</evidence>
<dbReference type="InterPro" id="IPR052337">
    <property type="entry name" value="SAT4-like"/>
</dbReference>
<proteinExistence type="predicted"/>
<evidence type="ECO:0000313" key="2">
    <source>
        <dbReference type="EMBL" id="CEI67815.1"/>
    </source>
</evidence>
<reference evidence="3" key="1">
    <citation type="submission" date="2014-10" db="EMBL/GenBank/DDBJ databases">
        <authorList>
            <person name="King R."/>
        </authorList>
    </citation>
    <scope>NUCLEOTIDE SEQUENCE [LARGE SCALE GENOMIC DNA]</scope>
    <source>
        <strain evidence="3">A3/5</strain>
    </source>
</reference>
<keyword evidence="3" id="KW-1185">Reference proteome</keyword>
<name>A0A2L2U1B6_9HYPO</name>
<keyword evidence="1" id="KW-0812">Transmembrane</keyword>
<sequence length="262" mass="29956">MATIAKQPAEIWFLYGIDILMIAARVFCRTQLVGWRGYQPHNYLVLIVTKKSIVWLDPGFVMGIRAKLWKKFGLCILFSLGFFCMTAAILRFVLILKASILSFTPQLSLIVLQLDQRGESVLWSLRKDCIGIFVGQAPMITPLFKRRFWITTGYLSPKTETRRKSRQPQEANRRGSYPLYWLTRRPNYAAPDPYSITAIESISESQEDIVMRTSGLPARLEPLYDSSNEIIVERRVDIEAADGTITVVTKRSEVVIGQKQFV</sequence>
<dbReference type="AlphaFoldDB" id="A0A2L2U1B6"/>
<feature type="transmembrane region" description="Helical" evidence="1">
    <location>
        <begin position="12"/>
        <end position="28"/>
    </location>
</feature>
<evidence type="ECO:0000313" key="3">
    <source>
        <dbReference type="Proteomes" id="UP000245910"/>
    </source>
</evidence>
<protein>
    <submittedName>
        <fullName evidence="2">Uncharacterized protein</fullName>
    </submittedName>
</protein>
<dbReference type="EMBL" id="LN649229">
    <property type="protein sequence ID" value="CEI67815.1"/>
    <property type="molecule type" value="Genomic_DNA"/>
</dbReference>
<dbReference type="PANTHER" id="PTHR33048:SF152">
    <property type="entry name" value="INTEGRAL MEMBRANE PROTEIN"/>
    <property type="match status" value="1"/>
</dbReference>
<feature type="transmembrane region" description="Helical" evidence="1">
    <location>
        <begin position="72"/>
        <end position="96"/>
    </location>
</feature>